<evidence type="ECO:0000313" key="2">
    <source>
        <dbReference type="Proteomes" id="UP001062263"/>
    </source>
</evidence>
<organism evidence="1 2">
    <name type="scientific">Akkermansia biwaensis</name>
    <dbReference type="NCBI Taxonomy" id="2946555"/>
    <lineage>
        <taxon>Bacteria</taxon>
        <taxon>Pseudomonadati</taxon>
        <taxon>Verrucomicrobiota</taxon>
        <taxon>Verrucomicrobiia</taxon>
        <taxon>Verrucomicrobiales</taxon>
        <taxon>Akkermansiaceae</taxon>
        <taxon>Akkermansia</taxon>
    </lineage>
</organism>
<gene>
    <name evidence="1" type="ORF">Abiwalacus_11150</name>
</gene>
<sequence>MAPNIFTRLIDYISTPREVEATPENLAKWEKRAPGWVMHCNKCSLEEPFGKYGILYKSSGRKRNFGRCPRCRKWSWLVIDKRKEL</sequence>
<reference evidence="1" key="1">
    <citation type="submission" date="2022-06" db="EMBL/GenBank/DDBJ databases">
        <title>Akkermansia biwalacus sp. nov., an anaerobic mucin-degrading bacterium isolated from human intestine.</title>
        <authorList>
            <person name="Kobayashi Y."/>
            <person name="Inoue S."/>
            <person name="Kawahara T."/>
            <person name="Kohda N."/>
        </authorList>
    </citation>
    <scope>NUCLEOTIDE SEQUENCE</scope>
    <source>
        <strain evidence="1">WON2089</strain>
    </source>
</reference>
<evidence type="ECO:0000313" key="1">
    <source>
        <dbReference type="EMBL" id="BDL43541.1"/>
    </source>
</evidence>
<name>A0ABM7ZFR5_9BACT</name>
<proteinExistence type="predicted"/>
<dbReference type="Proteomes" id="UP001062263">
    <property type="component" value="Chromosome"/>
</dbReference>
<protein>
    <submittedName>
        <fullName evidence="1">Uncharacterized protein</fullName>
    </submittedName>
</protein>
<keyword evidence="2" id="KW-1185">Reference proteome</keyword>
<dbReference type="RefSeq" id="WP_215435632.1">
    <property type="nucleotide sequence ID" value="NZ_AP025943.1"/>
</dbReference>
<dbReference type="EMBL" id="AP025943">
    <property type="protein sequence ID" value="BDL43541.1"/>
    <property type="molecule type" value="Genomic_DNA"/>
</dbReference>
<accession>A0ABM7ZFR5</accession>